<dbReference type="GeneID" id="86830686"/>
<reference evidence="2 3" key="1">
    <citation type="submission" date="2020-10" db="EMBL/GenBank/DDBJ databases">
        <title>Sequencing the genomes of 1000 actinobacteria strains.</title>
        <authorList>
            <person name="Klenk H.-P."/>
        </authorList>
    </citation>
    <scope>NUCLEOTIDE SEQUENCE [LARGE SCALE GENOMIC DNA]</scope>
    <source>
        <strain evidence="2 3">DSM 41803</strain>
    </source>
</reference>
<dbReference type="AlphaFoldDB" id="A0A8I0TSF8"/>
<evidence type="ECO:0000313" key="3">
    <source>
        <dbReference type="Proteomes" id="UP000629287"/>
    </source>
</evidence>
<comment type="caution">
    <text evidence="2">The sequence shown here is derived from an EMBL/GenBank/DDBJ whole genome shotgun (WGS) entry which is preliminary data.</text>
</comment>
<name>A0A8I0TSF8_9ACTN</name>
<keyword evidence="3" id="KW-1185">Reference proteome</keyword>
<feature type="compositionally biased region" description="Pro residues" evidence="1">
    <location>
        <begin position="396"/>
        <end position="414"/>
    </location>
</feature>
<sequence>MTSRLRRSRARGATSHIAVRLAHTAFGVLAALAWLLLPTTTQPAEQRSTDRPADTRHAGDTAPGAPQVVPAVGGELSGTPSGNGTAARGTATGPPAPAHGDEPTEAPPDAGRTAVGPAAERQSAPPHDDKPSPTQDTSTTPVDPTADRQPAPPHDNKPSGTQYAGTTTVGPIADRPPGTPDSDGSPGATDRTRSRPAHPVDPAASAIPVIDGWPLGQGAGVGPGDPAVAVPLAPPATGARPVAPGIGAAAPVGDEASGADLILPVAAAGAAVAVAAYSLVRRRRRAQLRTTPTGTYEPPTSPLSDLHLRAQRLLVETDDSVRTSAEELRFAAARPGHVAAEPPPDRPTDHDDTEPSAKTPAGPAEDAEPDPQPEAVPRPQPHGEGPAVSDSAPPEEQGPPDPTPPDPDAAPPTPHAAQPTGPTDADAGPPTVDSAEPRSEAAIPLDPAMPFAETPAGRDAVQPFVEALADARRELAGACRADLRLDEERGALPPDEERALLEEILTRCTTAQRRLDTATPAFDQLRALERDITPALECAETRFRELAGRTATAATTLTTLREDYTPAVSLPVAGHVEQAKDRLVFATTELNRARQAAYPGDLHTAAAHLRAAEGAIDQADLFVTGVERLAAELAHATVTAGQAGRSTGPYDDPFDVLRRQDRWFLPAHSAVATAADFVTTHRGAVGARARTRLWEAERHLTQAMPTDSAGQDENVETAADTRRAHALAQEARHLAEQDVRAYGNPYGGPVGDGLAGALLGGIVLGEPPGGDGRADLRGPACYGGTATRARRTAGGQF</sequence>
<feature type="compositionally biased region" description="Basic and acidic residues" evidence="1">
    <location>
        <begin position="47"/>
        <end position="59"/>
    </location>
</feature>
<feature type="compositionally biased region" description="Polar residues" evidence="1">
    <location>
        <begin position="132"/>
        <end position="142"/>
    </location>
</feature>
<organism evidence="2 3">
    <name type="scientific">Streptomyces stelliscabiei</name>
    <dbReference type="NCBI Taxonomy" id="146820"/>
    <lineage>
        <taxon>Bacteria</taxon>
        <taxon>Bacillati</taxon>
        <taxon>Actinomycetota</taxon>
        <taxon>Actinomycetes</taxon>
        <taxon>Kitasatosporales</taxon>
        <taxon>Streptomycetaceae</taxon>
        <taxon>Streptomyces</taxon>
    </lineage>
</organism>
<feature type="compositionally biased region" description="Low complexity" evidence="1">
    <location>
        <begin position="84"/>
        <end position="93"/>
    </location>
</feature>
<evidence type="ECO:0000313" key="2">
    <source>
        <dbReference type="EMBL" id="MBE1600035.1"/>
    </source>
</evidence>
<dbReference type="EMBL" id="JADBGF010000001">
    <property type="protein sequence ID" value="MBE1600035.1"/>
    <property type="molecule type" value="Genomic_DNA"/>
</dbReference>
<dbReference type="Proteomes" id="UP000629287">
    <property type="component" value="Unassembled WGS sequence"/>
</dbReference>
<proteinExistence type="predicted"/>
<dbReference type="RefSeq" id="WP_318787717.1">
    <property type="nucleotide sequence ID" value="NZ_JADBGF010000001.1"/>
</dbReference>
<gene>
    <name evidence="2" type="ORF">H4687_006164</name>
</gene>
<feature type="region of interest" description="Disordered" evidence="1">
    <location>
        <begin position="42"/>
        <end position="211"/>
    </location>
</feature>
<evidence type="ECO:0000256" key="1">
    <source>
        <dbReference type="SAM" id="MobiDB-lite"/>
    </source>
</evidence>
<accession>A0A8I0TSF8</accession>
<protein>
    <submittedName>
        <fullName evidence="2">Uncharacterized protein</fullName>
    </submittedName>
</protein>
<feature type="compositionally biased region" description="Polar residues" evidence="1">
    <location>
        <begin position="158"/>
        <end position="169"/>
    </location>
</feature>
<feature type="region of interest" description="Disordered" evidence="1">
    <location>
        <begin position="331"/>
        <end position="439"/>
    </location>
</feature>
<feature type="compositionally biased region" description="Basic and acidic residues" evidence="1">
    <location>
        <begin position="343"/>
        <end position="355"/>
    </location>
</feature>